<dbReference type="Proteomes" id="UP000050384">
    <property type="component" value="Unassembled WGS sequence"/>
</dbReference>
<comment type="caution">
    <text evidence="1">The sequence shown here is derived from an EMBL/GenBank/DDBJ whole genome shotgun (WGS) entry which is preliminary data.</text>
</comment>
<organism evidence="1 2">
    <name type="scientific">Pseudomonas syringae pv. spinaceae</name>
    <dbReference type="NCBI Taxonomy" id="264459"/>
    <lineage>
        <taxon>Bacteria</taxon>
        <taxon>Pseudomonadati</taxon>
        <taxon>Pseudomonadota</taxon>
        <taxon>Gammaproteobacteria</taxon>
        <taxon>Pseudomonadales</taxon>
        <taxon>Pseudomonadaceae</taxon>
        <taxon>Pseudomonas</taxon>
        <taxon>Pseudomonas syringae</taxon>
    </lineage>
</organism>
<proteinExistence type="predicted"/>
<dbReference type="EMBL" id="LJRI01001630">
    <property type="protein sequence ID" value="KPY55939.1"/>
    <property type="molecule type" value="Genomic_DNA"/>
</dbReference>
<gene>
    <name evidence="1" type="ORF">ALO94_200295</name>
</gene>
<reference evidence="1 2" key="1">
    <citation type="submission" date="2015-09" db="EMBL/GenBank/DDBJ databases">
        <title>Genome announcement of multiple Pseudomonas syringae strains.</title>
        <authorList>
            <person name="Thakur S."/>
            <person name="Wang P.W."/>
            <person name="Gong Y."/>
            <person name="Weir B.S."/>
            <person name="Guttman D.S."/>
        </authorList>
    </citation>
    <scope>NUCLEOTIDE SEQUENCE [LARGE SCALE GENOMIC DNA]</scope>
    <source>
        <strain evidence="1 2">ICMP16929</strain>
    </source>
</reference>
<protein>
    <submittedName>
        <fullName evidence="1">Transporter</fullName>
    </submittedName>
</protein>
<dbReference type="AlphaFoldDB" id="A0A0P9ZYF3"/>
<evidence type="ECO:0000313" key="2">
    <source>
        <dbReference type="Proteomes" id="UP000050384"/>
    </source>
</evidence>
<name>A0A0P9ZYF3_PSESX</name>
<evidence type="ECO:0000313" key="1">
    <source>
        <dbReference type="EMBL" id="KPY55939.1"/>
    </source>
</evidence>
<accession>A0A0P9ZYF3</accession>
<sequence length="99" mass="11459">MRHCLHQAEHFIGFLGREHRGGLVENDQPTLQIQLFEDFQFLFFASGQAADRSMNVQSQGHVRHERFKALVLGGPIDTPRQITPRQHQVFRNTQAPARR</sequence>